<evidence type="ECO:0000256" key="2">
    <source>
        <dbReference type="SAM" id="MobiDB-lite"/>
    </source>
</evidence>
<evidence type="ECO:0000259" key="5">
    <source>
        <dbReference type="PROSITE" id="PS50026"/>
    </source>
</evidence>
<name>A0A7K9SZH0_9PICI</name>
<evidence type="ECO:0000256" key="1">
    <source>
        <dbReference type="PROSITE-ProRule" id="PRU00076"/>
    </source>
</evidence>
<dbReference type="InterPro" id="IPR039861">
    <property type="entry name" value="IMPG"/>
</dbReference>
<feature type="non-terminal residue" evidence="6">
    <location>
        <position position="782"/>
    </location>
</feature>
<dbReference type="PANTHER" id="PTHR12199:SF5">
    <property type="entry name" value="MUCIN-2-LIKE ISOFORM X1"/>
    <property type="match status" value="1"/>
</dbReference>
<comment type="caution">
    <text evidence="1">Lacks conserved residue(s) required for the propagation of feature annotation.</text>
</comment>
<protein>
    <submittedName>
        <fullName evidence="6">IMPG2 protein</fullName>
    </submittedName>
</protein>
<dbReference type="Proteomes" id="UP000566440">
    <property type="component" value="Unassembled WGS sequence"/>
</dbReference>
<evidence type="ECO:0000313" key="6">
    <source>
        <dbReference type="EMBL" id="NXI40923.1"/>
    </source>
</evidence>
<dbReference type="PROSITE" id="PS50024">
    <property type="entry name" value="SEA"/>
    <property type="match status" value="1"/>
</dbReference>
<feature type="transmembrane region" description="Helical" evidence="3">
    <location>
        <begin position="589"/>
        <end position="612"/>
    </location>
</feature>
<gene>
    <name evidence="6" type="primary">Impg2_1</name>
    <name evidence="6" type="ORF">GALDEA_R15465</name>
</gene>
<dbReference type="PANTHER" id="PTHR12199">
    <property type="entry name" value="INTERPHOTORECEPTOR MATRIX PROTEOGLYCAN"/>
    <property type="match status" value="1"/>
</dbReference>
<feature type="compositionally biased region" description="Basic and acidic residues" evidence="2">
    <location>
        <begin position="102"/>
        <end position="114"/>
    </location>
</feature>
<reference evidence="6 7" key="1">
    <citation type="submission" date="2019-09" db="EMBL/GenBank/DDBJ databases">
        <title>Bird 10,000 Genomes (B10K) Project - Family phase.</title>
        <authorList>
            <person name="Zhang G."/>
        </authorList>
    </citation>
    <scope>NUCLEOTIDE SEQUENCE [LARGE SCALE GENOMIC DNA]</scope>
    <source>
        <strain evidence="6">B10K-DU-001-62</strain>
        <tissue evidence="6">Muscle</tissue>
    </source>
</reference>
<feature type="region of interest" description="Disordered" evidence="2">
    <location>
        <begin position="1"/>
        <end position="262"/>
    </location>
</feature>
<keyword evidence="3" id="KW-0812">Transmembrane</keyword>
<keyword evidence="3" id="KW-0472">Membrane</keyword>
<keyword evidence="7" id="KW-1185">Reference proteome</keyword>
<proteinExistence type="predicted"/>
<dbReference type="GO" id="GO:0007601">
    <property type="term" value="P:visual perception"/>
    <property type="evidence" value="ECO:0007669"/>
    <property type="project" value="InterPro"/>
</dbReference>
<organism evidence="6 7">
    <name type="scientific">Galbula dea</name>
    <dbReference type="NCBI Taxonomy" id="1109041"/>
    <lineage>
        <taxon>Eukaryota</taxon>
        <taxon>Metazoa</taxon>
        <taxon>Chordata</taxon>
        <taxon>Craniata</taxon>
        <taxon>Vertebrata</taxon>
        <taxon>Euteleostomi</taxon>
        <taxon>Archelosauria</taxon>
        <taxon>Archosauria</taxon>
        <taxon>Dinosauria</taxon>
        <taxon>Saurischia</taxon>
        <taxon>Theropoda</taxon>
        <taxon>Coelurosauria</taxon>
        <taxon>Aves</taxon>
        <taxon>Neognathae</taxon>
        <taxon>Neoaves</taxon>
        <taxon>Telluraves</taxon>
        <taxon>Coraciimorphae</taxon>
        <taxon>Piciformes</taxon>
        <taxon>Galbulidae</taxon>
        <taxon>Galbula</taxon>
    </lineage>
</organism>
<dbReference type="PROSITE" id="PS50026">
    <property type="entry name" value="EGF_3"/>
    <property type="match status" value="1"/>
</dbReference>
<feature type="compositionally biased region" description="Polar residues" evidence="2">
    <location>
        <begin position="128"/>
        <end position="145"/>
    </location>
</feature>
<dbReference type="Pfam" id="PF00008">
    <property type="entry name" value="EGF"/>
    <property type="match status" value="1"/>
</dbReference>
<dbReference type="AlphaFoldDB" id="A0A7K9SZH0"/>
<keyword evidence="1" id="KW-0245">EGF-like domain</keyword>
<evidence type="ECO:0000259" key="4">
    <source>
        <dbReference type="PROSITE" id="PS50024"/>
    </source>
</evidence>
<evidence type="ECO:0000256" key="3">
    <source>
        <dbReference type="SAM" id="Phobius"/>
    </source>
</evidence>
<accession>A0A7K9SZH0</accession>
<feature type="non-terminal residue" evidence="6">
    <location>
        <position position="1"/>
    </location>
</feature>
<evidence type="ECO:0000313" key="7">
    <source>
        <dbReference type="Proteomes" id="UP000566440"/>
    </source>
</evidence>
<dbReference type="OrthoDB" id="10055523at2759"/>
<feature type="domain" description="SEA" evidence="4">
    <location>
        <begin position="401"/>
        <end position="505"/>
    </location>
</feature>
<feature type="compositionally biased region" description="Low complexity" evidence="2">
    <location>
        <begin position="67"/>
        <end position="84"/>
    </location>
</feature>
<dbReference type="GO" id="GO:0071944">
    <property type="term" value="C:cell periphery"/>
    <property type="evidence" value="ECO:0007669"/>
    <property type="project" value="UniProtKB-ARBA"/>
</dbReference>
<keyword evidence="3" id="KW-1133">Transmembrane helix</keyword>
<dbReference type="EMBL" id="VWZX01005220">
    <property type="protein sequence ID" value="NXI40923.1"/>
    <property type="molecule type" value="Genomic_DNA"/>
</dbReference>
<dbReference type="InterPro" id="IPR000742">
    <property type="entry name" value="EGF"/>
</dbReference>
<dbReference type="InterPro" id="IPR000082">
    <property type="entry name" value="SEA_dom"/>
</dbReference>
<sequence>LPDPAGEQGPGSRPWHGANVAWEGTHSAPRTSLPPLGAGGREDPLAQPAAETGPTLLPADGKGLALPVPTTTTSTSGVTSWGPGRDLYPPTGVLETINTEDPPEHRHVSPDQTRHPPAVLRWPPASVTLGSTTVAQSRMPHSSLGSPYVPTSLQPAPTSSSAASMSPTPEASLGTSRGVPGLSLTAGTSLAGPSLAHQLPHTGSVGDPAESPQILRESSVGVSDVGSWATTAPPRWKPGSLAPISAPGSPKHPAPSQPVSSLGSTTVIATTTTSTIIAPITATTSTFTATTTSPGLLRDMGVVTPELGAAVLRGDVAELTWGPPSHLPTTVPGPPQQPTDIIGTLGYGGGLESSPGSEAADLVQPSSRWQDADTPRATLAPVAAGRAPRVFIVEDQPPLLRASLLRIPCELVLDMGFIPALQDPESRERQGLLHSFNQTVTPLFMSVPGFLRLEVTGVRKGSVVLEYDALFVAERVQLPGLGMLLDTVLGSGGSQPGLVVGTAPVLRNVALEWPLDPCAVLFSCRAGFACVTGVDGNATCTSLCHQDYCKNHGICTHPPDRGPLCQCPVGSDFWFMGLRCDYRMTQQSLLGMAMGILLSIILLAAVVAAIAIHRFKVLLLEARADQTRSSYRRFCRLDDISGQYWSRSWLPSASSLDNPAFSNSEELLHLQILDNGCCSCREDSVGTTDCAKQQHSALPTRPPCQPSFHYDWDTSSSSMNDPMVDSGKASDISVSSWPMEPLQWTPFPLLHQLSRQRPHKARRPYSYCEGMELVNLERSWTA</sequence>
<feature type="domain" description="EGF-like" evidence="5">
    <location>
        <begin position="541"/>
        <end position="581"/>
    </location>
</feature>
<feature type="compositionally biased region" description="Low complexity" evidence="2">
    <location>
        <begin position="150"/>
        <end position="172"/>
    </location>
</feature>
<comment type="caution">
    <text evidence="6">The sequence shown here is derived from an EMBL/GenBank/DDBJ whole genome shotgun (WGS) entry which is preliminary data.</text>
</comment>